<sequence>MVKEQSLYHLFCTKIEYRVYLILMGISAPLIYLIYAIPEMLFTILCFSDDAHCRHQASSACVTQFYSIGRCLVMAYYKASNDCYFLSPR</sequence>
<name>F0W151_9STRA</name>
<proteinExistence type="predicted"/>
<organism evidence="2">
    <name type="scientific">Albugo laibachii Nc14</name>
    <dbReference type="NCBI Taxonomy" id="890382"/>
    <lineage>
        <taxon>Eukaryota</taxon>
        <taxon>Sar</taxon>
        <taxon>Stramenopiles</taxon>
        <taxon>Oomycota</taxon>
        <taxon>Peronosporomycetes</taxon>
        <taxon>Albuginales</taxon>
        <taxon>Albuginaceae</taxon>
        <taxon>Albugo</taxon>
    </lineage>
</organism>
<reference evidence="2" key="2">
    <citation type="submission" date="2011-02" db="EMBL/GenBank/DDBJ databases">
        <authorList>
            <person name="MacLean D."/>
        </authorList>
    </citation>
    <scope>NUCLEOTIDE SEQUENCE</scope>
</reference>
<keyword evidence="1" id="KW-0812">Transmembrane</keyword>
<keyword evidence="1" id="KW-0472">Membrane</keyword>
<protein>
    <submittedName>
        <fullName evidence="3">AlNc14C412G11461 protein</fullName>
    </submittedName>
    <submittedName>
        <fullName evidence="2">AlNc14C6G827 protein</fullName>
    </submittedName>
</protein>
<evidence type="ECO:0000313" key="3">
    <source>
        <dbReference type="EMBL" id="CCA26768.1"/>
    </source>
</evidence>
<accession>F0W151</accession>
<evidence type="ECO:0000313" key="2">
    <source>
        <dbReference type="EMBL" id="CCA14776.1"/>
    </source>
</evidence>
<evidence type="ECO:0000256" key="1">
    <source>
        <dbReference type="SAM" id="Phobius"/>
    </source>
</evidence>
<gene>
    <name evidence="2" type="primary">AlNc14C6G827</name>
    <name evidence="3" type="synonym">AlNc14C412G11461</name>
    <name evidence="2" type="ORF">ALNC14_009190</name>
    <name evidence="3" type="ORF">ALNC14_129120</name>
</gene>
<dbReference type="AlphaFoldDB" id="F0W151"/>
<keyword evidence="1" id="KW-1133">Transmembrane helix</keyword>
<dbReference type="EMBL" id="FR824051">
    <property type="protein sequence ID" value="CCA14776.1"/>
    <property type="molecule type" value="Genomic_DNA"/>
</dbReference>
<dbReference type="EMBL" id="FR824455">
    <property type="protein sequence ID" value="CCA26768.1"/>
    <property type="molecule type" value="Genomic_DNA"/>
</dbReference>
<dbReference type="HOGENOM" id="CLU_2459357_0_0_1"/>
<feature type="transmembrane region" description="Helical" evidence="1">
    <location>
        <begin position="20"/>
        <end position="38"/>
    </location>
</feature>
<reference evidence="2" key="1">
    <citation type="journal article" date="2011" name="PLoS Biol.">
        <title>Gene gain and loss during evolution of obligate parasitism in the white rust pathogen of Arabidopsis thaliana.</title>
        <authorList>
            <person name="Kemen E."/>
            <person name="Gardiner A."/>
            <person name="Schultz-Larsen T."/>
            <person name="Kemen A.C."/>
            <person name="Balmuth A.L."/>
            <person name="Robert-Seilaniantz A."/>
            <person name="Bailey K."/>
            <person name="Holub E."/>
            <person name="Studholme D.J."/>
            <person name="Maclean D."/>
            <person name="Jones J.D."/>
        </authorList>
    </citation>
    <scope>NUCLEOTIDE SEQUENCE</scope>
</reference>